<reference evidence="2 4" key="2">
    <citation type="submission" date="2019-04" db="EMBL/GenBank/DDBJ databases">
        <title>Genomic characterization of Staphylococcus petrasii strains.</title>
        <authorList>
            <person name="Vrbovska V."/>
            <person name="Kovarovic V."/>
            <person name="Maslanova I."/>
            <person name="Indrakova A."/>
            <person name="Petras P."/>
            <person name="Sedo O."/>
            <person name="Svec P."/>
            <person name="Fisarova L."/>
            <person name="Sedlacek I."/>
            <person name="Doskar J."/>
            <person name="Pantucek R."/>
        </authorList>
    </citation>
    <scope>NUCLEOTIDE SEQUENCE [LARGE SCALE GENOMIC DNA]</scope>
    <source>
        <strain evidence="2 4">P5404</strain>
    </source>
</reference>
<sequence>MENITISDQILDEFKEYTKISHDTENEHLKRVLQMSYHNLATRFGDFDINSDLNGKNLVFARARYDYEDLLEFFNDNYQDDLLHFGFINLRKRDENEE</sequence>
<reference evidence="1 3" key="1">
    <citation type="submission" date="2018-06" db="EMBL/GenBank/DDBJ databases">
        <authorList>
            <consortium name="Pathogen Informatics"/>
            <person name="Doyle S."/>
        </authorList>
    </citation>
    <scope>NUCLEOTIDE SEQUENCE [LARGE SCALE GENOMIC DNA]</scope>
    <source>
        <strain evidence="1 3">NCTC13830</strain>
    </source>
</reference>
<organism evidence="1 3">
    <name type="scientific">Staphylococcus petrasii</name>
    <dbReference type="NCBI Taxonomy" id="1276936"/>
    <lineage>
        <taxon>Bacteria</taxon>
        <taxon>Bacillati</taxon>
        <taxon>Bacillota</taxon>
        <taxon>Bacilli</taxon>
        <taxon>Bacillales</taxon>
        <taxon>Staphylococcaceae</taxon>
        <taxon>Staphylococcus</taxon>
    </lineage>
</organism>
<name>A0A380G0G6_9STAP</name>
<evidence type="ECO:0000313" key="2">
    <source>
        <dbReference type="EMBL" id="TGE15122.1"/>
    </source>
</evidence>
<accession>A0A380G0G6</accession>
<dbReference type="EMBL" id="SRLS01000027">
    <property type="protein sequence ID" value="TGE15122.1"/>
    <property type="molecule type" value="Genomic_DNA"/>
</dbReference>
<gene>
    <name evidence="2" type="ORF">BJR09_12175</name>
    <name evidence="1" type="ORF">NCTC13830_02017</name>
</gene>
<dbReference type="RefSeq" id="WP_103297490.1">
    <property type="nucleotide sequence ID" value="NZ_PPQT01000025.1"/>
</dbReference>
<dbReference type="EMBL" id="UHDO01000001">
    <property type="protein sequence ID" value="SUM44609.1"/>
    <property type="molecule type" value="Genomic_DNA"/>
</dbReference>
<dbReference type="Proteomes" id="UP000297598">
    <property type="component" value="Unassembled WGS sequence"/>
</dbReference>
<evidence type="ECO:0000313" key="3">
    <source>
        <dbReference type="Proteomes" id="UP000254047"/>
    </source>
</evidence>
<dbReference type="OrthoDB" id="2236831at2"/>
<dbReference type="Proteomes" id="UP000254047">
    <property type="component" value="Unassembled WGS sequence"/>
</dbReference>
<proteinExistence type="predicted"/>
<evidence type="ECO:0000313" key="4">
    <source>
        <dbReference type="Proteomes" id="UP000297598"/>
    </source>
</evidence>
<evidence type="ECO:0000313" key="1">
    <source>
        <dbReference type="EMBL" id="SUM44609.1"/>
    </source>
</evidence>
<protein>
    <submittedName>
        <fullName evidence="2">Phage head-tail adapter protein</fullName>
    </submittedName>
    <submittedName>
        <fullName evidence="1">Phage protein</fullName>
    </submittedName>
</protein>
<dbReference type="AlphaFoldDB" id="A0A380G0G6"/>
<keyword evidence="4" id="KW-1185">Reference proteome</keyword>